<evidence type="ECO:0000313" key="1">
    <source>
        <dbReference type="EMBL" id="KAG2609585.1"/>
    </source>
</evidence>
<dbReference type="AlphaFoldDB" id="A0A8T0TKD8"/>
<keyword evidence="2" id="KW-1185">Reference proteome</keyword>
<dbReference type="EMBL" id="CM029043">
    <property type="protein sequence ID" value="KAG2609585.1"/>
    <property type="molecule type" value="Genomic_DNA"/>
</dbReference>
<gene>
    <name evidence="1" type="ORF">PVAP13_4KG051300</name>
</gene>
<accession>A0A8T0TKD8</accession>
<dbReference type="PANTHER" id="PTHR34709">
    <property type="entry name" value="OS10G0396666 PROTEIN"/>
    <property type="match status" value="1"/>
</dbReference>
<organism evidence="1 2">
    <name type="scientific">Panicum virgatum</name>
    <name type="common">Blackwell switchgrass</name>
    <dbReference type="NCBI Taxonomy" id="38727"/>
    <lineage>
        <taxon>Eukaryota</taxon>
        <taxon>Viridiplantae</taxon>
        <taxon>Streptophyta</taxon>
        <taxon>Embryophyta</taxon>
        <taxon>Tracheophyta</taxon>
        <taxon>Spermatophyta</taxon>
        <taxon>Magnoliopsida</taxon>
        <taxon>Liliopsida</taxon>
        <taxon>Poales</taxon>
        <taxon>Poaceae</taxon>
        <taxon>PACMAD clade</taxon>
        <taxon>Panicoideae</taxon>
        <taxon>Panicodae</taxon>
        <taxon>Paniceae</taxon>
        <taxon>Panicinae</taxon>
        <taxon>Panicum</taxon>
        <taxon>Panicum sect. Hiantes</taxon>
    </lineage>
</organism>
<dbReference type="InterPro" id="IPR032675">
    <property type="entry name" value="LRR_dom_sf"/>
</dbReference>
<dbReference type="Gene3D" id="3.80.10.10">
    <property type="entry name" value="Ribonuclease Inhibitor"/>
    <property type="match status" value="1"/>
</dbReference>
<sequence>MMAASVDAARGWIRYAFQHGMRSLILDVHLMPVRPRLCGEREDGEGDDEKPAAVLLPDDLPSPARLETMRLSLGGARLRLSSATVKFASLKDLSLERIRIADGGGARLLARLVSAASCPHLQKLRMSRLRFPNFGGEMRLEADALSELWVEDMSMMSLELSTPGLRILHIDDCYLEVLSLSAPRLEQAALFFGQGSGWPLRLFQVDGDLPCLLSLKICMWAYRALDFHCIGEQNDCYTLLLKHCSLRTRLEVTLGGGKNNLSKEHEDVIKDKVPHLPQITSLTVNVSDEFERHDFGAGVASLLTRFTNLRHLSLHLPFFVTLYYDLGEGLDLECDHPDHWASYEISMAHLQEVELTGLTGIDCELWFMEAVIASARRLRKASISFNTECWQHECKMDAFERMLLDEGMRTSCRDKFKLTCLINK</sequence>
<dbReference type="PANTHER" id="PTHR34709:SF28">
    <property type="entry name" value="OS08G0272601 PROTEIN"/>
    <property type="match status" value="1"/>
</dbReference>
<proteinExistence type="predicted"/>
<reference evidence="1" key="1">
    <citation type="submission" date="2020-05" db="EMBL/GenBank/DDBJ databases">
        <title>WGS assembly of Panicum virgatum.</title>
        <authorList>
            <person name="Lovell J.T."/>
            <person name="Jenkins J."/>
            <person name="Shu S."/>
            <person name="Juenger T.E."/>
            <person name="Schmutz J."/>
        </authorList>
    </citation>
    <scope>NUCLEOTIDE SEQUENCE</scope>
    <source>
        <strain evidence="1">AP13</strain>
    </source>
</reference>
<protein>
    <recommendedName>
        <fullName evidence="3">FBD domain-containing protein</fullName>
    </recommendedName>
</protein>
<dbReference type="InterPro" id="IPR055312">
    <property type="entry name" value="FBL15-like"/>
</dbReference>
<evidence type="ECO:0008006" key="3">
    <source>
        <dbReference type="Google" id="ProtNLM"/>
    </source>
</evidence>
<evidence type="ECO:0000313" key="2">
    <source>
        <dbReference type="Proteomes" id="UP000823388"/>
    </source>
</evidence>
<comment type="caution">
    <text evidence="1">The sequence shown here is derived from an EMBL/GenBank/DDBJ whole genome shotgun (WGS) entry which is preliminary data.</text>
</comment>
<dbReference type="SUPFAM" id="SSF52047">
    <property type="entry name" value="RNI-like"/>
    <property type="match status" value="1"/>
</dbReference>
<dbReference type="Proteomes" id="UP000823388">
    <property type="component" value="Chromosome 4K"/>
</dbReference>
<name>A0A8T0TKD8_PANVG</name>